<feature type="coiled-coil region" evidence="7">
    <location>
        <begin position="67"/>
        <end position="154"/>
    </location>
</feature>
<protein>
    <submittedName>
        <fullName evidence="8">Uncharacterized protein</fullName>
    </submittedName>
</protein>
<evidence type="ECO:0000256" key="2">
    <source>
        <dbReference type="ARBA" id="ARBA00022692"/>
    </source>
</evidence>
<proteinExistence type="predicted"/>
<keyword evidence="4" id="KW-0472">Membrane</keyword>
<evidence type="ECO:0000256" key="7">
    <source>
        <dbReference type="SAM" id="Coils"/>
    </source>
</evidence>
<evidence type="ECO:0000256" key="3">
    <source>
        <dbReference type="ARBA" id="ARBA00022989"/>
    </source>
</evidence>
<evidence type="ECO:0000256" key="5">
    <source>
        <dbReference type="ARBA" id="ARBA00023242"/>
    </source>
</evidence>
<dbReference type="Pfam" id="PF05705">
    <property type="entry name" value="DUF829"/>
    <property type="match status" value="1"/>
</dbReference>
<gene>
    <name evidence="8" type="ORF">HMN09_01180800</name>
</gene>
<keyword evidence="2" id="KW-0812">Transmembrane</keyword>
<dbReference type="Proteomes" id="UP000613580">
    <property type="component" value="Unassembled WGS sequence"/>
</dbReference>
<dbReference type="AlphaFoldDB" id="A0A8H6S6R8"/>
<evidence type="ECO:0000256" key="6">
    <source>
        <dbReference type="ARBA" id="ARBA00037847"/>
    </source>
</evidence>
<dbReference type="PANTHER" id="PTHR12265:SF30">
    <property type="entry name" value="TRANSMEMBRANE PROTEIN 53"/>
    <property type="match status" value="1"/>
</dbReference>
<dbReference type="GO" id="GO:0031965">
    <property type="term" value="C:nuclear membrane"/>
    <property type="evidence" value="ECO:0007669"/>
    <property type="project" value="UniProtKB-SubCell"/>
</dbReference>
<dbReference type="PANTHER" id="PTHR12265">
    <property type="entry name" value="TRANSMEMBRANE PROTEIN 53"/>
    <property type="match status" value="1"/>
</dbReference>
<keyword evidence="5" id="KW-0539">Nucleus</keyword>
<keyword evidence="7" id="KW-0175">Coiled coil</keyword>
<dbReference type="InterPro" id="IPR008547">
    <property type="entry name" value="DUF829_TMEM53"/>
</dbReference>
<evidence type="ECO:0000313" key="8">
    <source>
        <dbReference type="EMBL" id="KAF7293848.1"/>
    </source>
</evidence>
<accession>A0A8H6S6R8</accession>
<evidence type="ECO:0000256" key="4">
    <source>
        <dbReference type="ARBA" id="ARBA00023136"/>
    </source>
</evidence>
<sequence>MATPTPPNDLIVLDATTLSALTTATQALDDARTALARMQQPSLRTAVVPATDATALQDEIVRLRTVLANAGKETEERQSELAGLREELARARDEASRLRAELAGAQDAVSSLRAQLAVRDEGLERGRAELDEGREALRREREVFREERRRQESLLLEQRESIAESLKRMGAAMEISRDWPTADYVISEADSKPLTDPFAHSSASPTLAPRESPHYCPDSPLAYIIQPSSTHAQRGASSPEPQVIFIFAWMGAPLNQLKGISKIHAALHPNAVQFIVLSDMDSITGSRGYNLERLRPVAAFIRSHAFREDRAPSAVFQVFSGGGAAQLVWLSSLFNSESTLQVPASSRACSPAVLILDSTPGSFYRGDYVTATLLSRPSLAQSSRARTALTALGLSARWAVMSAWWRLPGRQSTHTFIREGLNDPALLRWINPAGDVPRVYIYSDTDEVTRMAHVLQHASEAKKAGVSDGERYRAILAREWRDAAGGIRAKL</sequence>
<reference evidence="8" key="1">
    <citation type="submission" date="2020-05" db="EMBL/GenBank/DDBJ databases">
        <title>Mycena genomes resolve the evolution of fungal bioluminescence.</title>
        <authorList>
            <person name="Tsai I.J."/>
        </authorList>
    </citation>
    <scope>NUCLEOTIDE SEQUENCE</scope>
    <source>
        <strain evidence="8">110903Hualien_Pintung</strain>
    </source>
</reference>
<dbReference type="OrthoDB" id="77878at2759"/>
<keyword evidence="9" id="KW-1185">Reference proteome</keyword>
<keyword evidence="3" id="KW-1133">Transmembrane helix</keyword>
<comment type="subcellular location">
    <subcellularLocation>
        <location evidence="6">Endomembrane system</location>
        <topology evidence="6">Single-pass membrane protein</topology>
    </subcellularLocation>
    <subcellularLocation>
        <location evidence="1">Nucleus membrane</location>
    </subcellularLocation>
</comment>
<dbReference type="EMBL" id="JACAZE010000020">
    <property type="protein sequence ID" value="KAF7293848.1"/>
    <property type="molecule type" value="Genomic_DNA"/>
</dbReference>
<organism evidence="8 9">
    <name type="scientific">Mycena chlorophos</name>
    <name type="common">Agaric fungus</name>
    <name type="synonym">Agaricus chlorophos</name>
    <dbReference type="NCBI Taxonomy" id="658473"/>
    <lineage>
        <taxon>Eukaryota</taxon>
        <taxon>Fungi</taxon>
        <taxon>Dikarya</taxon>
        <taxon>Basidiomycota</taxon>
        <taxon>Agaricomycotina</taxon>
        <taxon>Agaricomycetes</taxon>
        <taxon>Agaricomycetidae</taxon>
        <taxon>Agaricales</taxon>
        <taxon>Marasmiineae</taxon>
        <taxon>Mycenaceae</taxon>
        <taxon>Mycena</taxon>
    </lineage>
</organism>
<name>A0A8H6S6R8_MYCCL</name>
<evidence type="ECO:0000256" key="1">
    <source>
        <dbReference type="ARBA" id="ARBA00004126"/>
    </source>
</evidence>
<comment type="caution">
    <text evidence="8">The sequence shown here is derived from an EMBL/GenBank/DDBJ whole genome shotgun (WGS) entry which is preliminary data.</text>
</comment>
<evidence type="ECO:0000313" key="9">
    <source>
        <dbReference type="Proteomes" id="UP000613580"/>
    </source>
</evidence>